<name>I8QZS0_9THEO</name>
<accession>I8QZS0</accession>
<feature type="transmembrane region" description="Helical" evidence="2">
    <location>
        <begin position="12"/>
        <end position="36"/>
    </location>
</feature>
<dbReference type="GO" id="GO:0016780">
    <property type="term" value="F:phosphotransferase activity, for other substituted phosphate groups"/>
    <property type="evidence" value="ECO:0007669"/>
    <property type="project" value="TreeGrafter"/>
</dbReference>
<comment type="similarity">
    <text evidence="1">Belongs to the bacterial sugar transferase family.</text>
</comment>
<dbReference type="PANTHER" id="PTHR30576">
    <property type="entry name" value="COLANIC BIOSYNTHESIS UDP-GLUCOSE LIPID CARRIER TRANSFERASE"/>
    <property type="match status" value="1"/>
</dbReference>
<dbReference type="PANTHER" id="PTHR30576:SF8">
    <property type="entry name" value="UNDECAPRENYL-PHOSPHATE GALACTOSE PHOSPHOTRANSFERASE"/>
    <property type="match status" value="1"/>
</dbReference>
<dbReference type="EMBL" id="CM001486">
    <property type="protein sequence ID" value="EIW00673.1"/>
    <property type="molecule type" value="Genomic_DNA"/>
</dbReference>
<sequence length="201" mass="23445">MKLIAKRLIDIFVSFFLLIVLSPLLIIISLVILVTMGPPVIFKQERPGFKGRPFTIYKFRTMTNEKDEYGNLLPDEKRLTKIGKFLRTTSLDELPELFNVLKGDMSLVGPRPLLMEYLNYYTEEQMRRHDVKPGITGWAQVNGRNSLSWEEKFKLDVWYVDNWSLWLDFKILFLTLIKVIKREGISAEGYATMPKFTGSKD</sequence>
<keyword evidence="5" id="KW-1185">Reference proteome</keyword>
<gene>
    <name evidence="4" type="ORF">ThesiDRAFT1_1790</name>
</gene>
<evidence type="ECO:0000313" key="5">
    <source>
        <dbReference type="Proteomes" id="UP000005110"/>
    </source>
</evidence>
<keyword evidence="2" id="KW-1133">Transmembrane helix</keyword>
<evidence type="ECO:0000256" key="1">
    <source>
        <dbReference type="ARBA" id="ARBA00006464"/>
    </source>
</evidence>
<protein>
    <submittedName>
        <fullName evidence="4">Glycosyl transferase possibly involved in lipopolysaccharide synthesis</fullName>
    </submittedName>
</protein>
<dbReference type="AlphaFoldDB" id="I8QZS0"/>
<feature type="domain" description="Bacterial sugar transferase" evidence="3">
    <location>
        <begin position="6"/>
        <end position="181"/>
    </location>
</feature>
<reference evidence="4 5" key="1">
    <citation type="submission" date="2012-02" db="EMBL/GenBank/DDBJ databases">
        <title>Improved High-Quality Draft sequence of Thermoanaerobacter siderophilus SR4.</title>
        <authorList>
            <consortium name="US DOE Joint Genome Institute"/>
            <person name="Lucas S."/>
            <person name="Han J."/>
            <person name="Lapidus A."/>
            <person name="Cheng J.-F."/>
            <person name="Goodwin L."/>
            <person name="Pitluck S."/>
            <person name="Peters L."/>
            <person name="Detter J.C."/>
            <person name="Han C."/>
            <person name="Tapia R."/>
            <person name="Land M."/>
            <person name="Hauser L."/>
            <person name="Kyrpides N."/>
            <person name="Ivanova N."/>
            <person name="Pagani I."/>
            <person name="Hemme C."/>
            <person name="Woyke T."/>
        </authorList>
    </citation>
    <scope>NUCLEOTIDE SEQUENCE [LARGE SCALE GENOMIC DNA]</scope>
    <source>
        <strain evidence="4 5">SR4</strain>
    </source>
</reference>
<organism evidence="4 5">
    <name type="scientific">Thermoanaerobacter siderophilus SR4</name>
    <dbReference type="NCBI Taxonomy" id="880478"/>
    <lineage>
        <taxon>Bacteria</taxon>
        <taxon>Bacillati</taxon>
        <taxon>Bacillota</taxon>
        <taxon>Clostridia</taxon>
        <taxon>Thermoanaerobacterales</taxon>
        <taxon>Thermoanaerobacteraceae</taxon>
        <taxon>Thermoanaerobacter</taxon>
    </lineage>
</organism>
<dbReference type="InterPro" id="IPR003362">
    <property type="entry name" value="Bact_transf"/>
</dbReference>
<evidence type="ECO:0000313" key="4">
    <source>
        <dbReference type="EMBL" id="EIW00673.1"/>
    </source>
</evidence>
<keyword evidence="4" id="KW-0808">Transferase</keyword>
<evidence type="ECO:0000256" key="2">
    <source>
        <dbReference type="SAM" id="Phobius"/>
    </source>
</evidence>
<evidence type="ECO:0000259" key="3">
    <source>
        <dbReference type="Pfam" id="PF02397"/>
    </source>
</evidence>
<dbReference type="Pfam" id="PF02397">
    <property type="entry name" value="Bac_transf"/>
    <property type="match status" value="1"/>
</dbReference>
<dbReference type="Proteomes" id="UP000005110">
    <property type="component" value="Chromosome"/>
</dbReference>
<dbReference type="HOGENOM" id="CLU_024920_1_4_9"/>
<keyword evidence="2" id="KW-0812">Transmembrane</keyword>
<keyword evidence="2" id="KW-0472">Membrane</keyword>
<proteinExistence type="inferred from homology"/>
<dbReference type="PATRIC" id="fig|880478.3.peg.173"/>
<dbReference type="RefSeq" id="WP_006570121.1">
    <property type="nucleotide sequence ID" value="NZ_CM001486.1"/>
</dbReference>